<evidence type="ECO:0000256" key="2">
    <source>
        <dbReference type="ARBA" id="ARBA00023002"/>
    </source>
</evidence>
<dbReference type="OrthoDB" id="9810734at2"/>
<protein>
    <submittedName>
        <fullName evidence="6">SDR family NAD(P)-dependent oxidoreductase</fullName>
    </submittedName>
    <submittedName>
        <fullName evidence="5">Uncharacterized oxidoreductase</fullName>
    </submittedName>
</protein>
<dbReference type="EMBL" id="FPIZ01000002">
    <property type="protein sequence ID" value="SFW27778.1"/>
    <property type="molecule type" value="Genomic_DNA"/>
</dbReference>
<evidence type="ECO:0000313" key="8">
    <source>
        <dbReference type="Proteomes" id="UP001326715"/>
    </source>
</evidence>
<dbReference type="InterPro" id="IPR036291">
    <property type="entry name" value="NAD(P)-bd_dom_sf"/>
</dbReference>
<evidence type="ECO:0000259" key="4">
    <source>
        <dbReference type="SMART" id="SM00822"/>
    </source>
</evidence>
<evidence type="ECO:0000313" key="7">
    <source>
        <dbReference type="Proteomes" id="UP000183788"/>
    </source>
</evidence>
<dbReference type="RefSeq" id="WP_072357463.1">
    <property type="nucleotide sequence ID" value="NZ_CP139972.1"/>
</dbReference>
<comment type="similarity">
    <text evidence="1 3">Belongs to the short-chain dehydrogenases/reductases (SDR) family.</text>
</comment>
<feature type="domain" description="Ketoreductase" evidence="4">
    <location>
        <begin position="6"/>
        <end position="188"/>
    </location>
</feature>
<dbReference type="AlphaFoldDB" id="A0A1K1MX67"/>
<organism evidence="5 7">
    <name type="scientific">Chitinophaga sancti</name>
    <dbReference type="NCBI Taxonomy" id="1004"/>
    <lineage>
        <taxon>Bacteria</taxon>
        <taxon>Pseudomonadati</taxon>
        <taxon>Bacteroidota</taxon>
        <taxon>Chitinophagia</taxon>
        <taxon>Chitinophagales</taxon>
        <taxon>Chitinophagaceae</taxon>
        <taxon>Chitinophaga</taxon>
    </lineage>
</organism>
<keyword evidence="8" id="KW-1185">Reference proteome</keyword>
<keyword evidence="2" id="KW-0560">Oxidoreductase</keyword>
<dbReference type="InterPro" id="IPR020904">
    <property type="entry name" value="Sc_DH/Rdtase_CS"/>
</dbReference>
<dbReference type="PANTHER" id="PTHR44196">
    <property type="entry name" value="DEHYDROGENASE/REDUCTASE SDR FAMILY MEMBER 7B"/>
    <property type="match status" value="1"/>
</dbReference>
<evidence type="ECO:0000256" key="1">
    <source>
        <dbReference type="ARBA" id="ARBA00006484"/>
    </source>
</evidence>
<dbReference type="PANTHER" id="PTHR44196:SF1">
    <property type="entry name" value="DEHYDROGENASE_REDUCTASE SDR FAMILY MEMBER 7B"/>
    <property type="match status" value="1"/>
</dbReference>
<evidence type="ECO:0000313" key="5">
    <source>
        <dbReference type="EMBL" id="SFW27778.1"/>
    </source>
</evidence>
<name>A0A1K1MX67_9BACT</name>
<evidence type="ECO:0000256" key="3">
    <source>
        <dbReference type="RuleBase" id="RU000363"/>
    </source>
</evidence>
<evidence type="ECO:0000313" key="6">
    <source>
        <dbReference type="EMBL" id="WQG91302.1"/>
    </source>
</evidence>
<proteinExistence type="inferred from homology"/>
<dbReference type="Proteomes" id="UP000183788">
    <property type="component" value="Unassembled WGS sequence"/>
</dbReference>
<sequence>MKLEHSTILITGGTSGIGLEFVRQLSKQGLAKIIITGRDPRKLEQAKQQFPDIHTIQNDVSDPKDIERLYKEVTTQFPALNLIINNAGIMRNINLQDEGMDLENITREIDTNLSGSIRMVHQFLPHLRKQAAAAIVNVSSGLAFVPFPLSPVYSATKAGIHAYTQVLRLQLKNTAVKVFELAPPATDTPLMKNFGDEKLEKAVPTMPVDKMVRAAIQGILKDQMEILPGMAKALKLMGRVAPGFFLNFMNNTIEKAR</sequence>
<dbReference type="SMART" id="SM00822">
    <property type="entry name" value="PKS_KR"/>
    <property type="match status" value="1"/>
</dbReference>
<dbReference type="STRING" id="1004.SAMN05661012_00978"/>
<reference evidence="6 8" key="2">
    <citation type="submission" date="2023-11" db="EMBL/GenBank/DDBJ databases">
        <title>MicrobeMod: A computational toolkit for identifying prokaryotic methylation and restriction-modification with nanopore sequencing.</title>
        <authorList>
            <person name="Crits-Christoph A."/>
            <person name="Kang S.C."/>
            <person name="Lee H."/>
            <person name="Ostrov N."/>
        </authorList>
    </citation>
    <scope>NUCLEOTIDE SEQUENCE [LARGE SCALE GENOMIC DNA]</scope>
    <source>
        <strain evidence="6 8">ATCC 23090</strain>
    </source>
</reference>
<dbReference type="Pfam" id="PF00106">
    <property type="entry name" value="adh_short"/>
    <property type="match status" value="1"/>
</dbReference>
<reference evidence="5 7" key="1">
    <citation type="submission" date="2016-11" db="EMBL/GenBank/DDBJ databases">
        <authorList>
            <person name="Jaros S."/>
            <person name="Januszkiewicz K."/>
            <person name="Wedrychowicz H."/>
        </authorList>
    </citation>
    <scope>NUCLEOTIDE SEQUENCE [LARGE SCALE GENOMIC DNA]</scope>
    <source>
        <strain evidence="5 7">DSM 784</strain>
    </source>
</reference>
<dbReference type="PRINTS" id="PR00081">
    <property type="entry name" value="GDHRDH"/>
</dbReference>
<dbReference type="PRINTS" id="PR00080">
    <property type="entry name" value="SDRFAMILY"/>
</dbReference>
<dbReference type="PROSITE" id="PS00061">
    <property type="entry name" value="ADH_SHORT"/>
    <property type="match status" value="1"/>
</dbReference>
<gene>
    <name evidence="5" type="ORF">SAMN05661012_00978</name>
    <name evidence="6" type="ORF">SR876_07310</name>
</gene>
<dbReference type="Gene3D" id="3.40.50.720">
    <property type="entry name" value="NAD(P)-binding Rossmann-like Domain"/>
    <property type="match status" value="1"/>
</dbReference>
<dbReference type="InterPro" id="IPR002347">
    <property type="entry name" value="SDR_fam"/>
</dbReference>
<dbReference type="Proteomes" id="UP001326715">
    <property type="component" value="Chromosome"/>
</dbReference>
<accession>A0A1K1MX67</accession>
<dbReference type="EMBL" id="CP140154">
    <property type="protein sequence ID" value="WQG91302.1"/>
    <property type="molecule type" value="Genomic_DNA"/>
</dbReference>
<dbReference type="GO" id="GO:0016020">
    <property type="term" value="C:membrane"/>
    <property type="evidence" value="ECO:0007669"/>
    <property type="project" value="TreeGrafter"/>
</dbReference>
<dbReference type="GO" id="GO:0016491">
    <property type="term" value="F:oxidoreductase activity"/>
    <property type="evidence" value="ECO:0007669"/>
    <property type="project" value="UniProtKB-KW"/>
</dbReference>
<dbReference type="SUPFAM" id="SSF51735">
    <property type="entry name" value="NAD(P)-binding Rossmann-fold domains"/>
    <property type="match status" value="1"/>
</dbReference>
<dbReference type="InterPro" id="IPR057326">
    <property type="entry name" value="KR_dom"/>
</dbReference>